<keyword evidence="3" id="KW-1185">Reference proteome</keyword>
<feature type="domain" description="DUF1540" evidence="1">
    <location>
        <begin position="3"/>
        <end position="33"/>
    </location>
</feature>
<proteinExistence type="predicted"/>
<dbReference type="Pfam" id="PF07561">
    <property type="entry name" value="DUF1540"/>
    <property type="match status" value="2"/>
</dbReference>
<feature type="domain" description="DUF1540" evidence="1">
    <location>
        <begin position="69"/>
        <end position="108"/>
    </location>
</feature>
<dbReference type="OrthoDB" id="1681234at2"/>
<name>A0A1Y0IXC7_9BACL</name>
<dbReference type="KEGG" id="tum:CBW65_23035"/>
<dbReference type="Proteomes" id="UP000195437">
    <property type="component" value="Chromosome"/>
</dbReference>
<evidence type="ECO:0000313" key="2">
    <source>
        <dbReference type="EMBL" id="ARU64003.1"/>
    </source>
</evidence>
<sequence>MAGDLCSARNIDIMHEEEGRMSAIADQTMCKTFHDAAGITSYLGSADNINITGTLMELTMPGHHLDPSIDCTVASCVYWDEGRRCTAKAIEVTGMQANECQDTNCRTFERREGGI</sequence>
<evidence type="ECO:0000259" key="1">
    <source>
        <dbReference type="Pfam" id="PF07561"/>
    </source>
</evidence>
<protein>
    <recommendedName>
        <fullName evidence="1">DUF1540 domain-containing protein</fullName>
    </recommendedName>
</protein>
<dbReference type="InterPro" id="IPR011437">
    <property type="entry name" value="DUF1540"/>
</dbReference>
<organism evidence="2 3">
    <name type="scientific">Tumebacillus avium</name>
    <dbReference type="NCBI Taxonomy" id="1903704"/>
    <lineage>
        <taxon>Bacteria</taxon>
        <taxon>Bacillati</taxon>
        <taxon>Bacillota</taxon>
        <taxon>Bacilli</taxon>
        <taxon>Bacillales</taxon>
        <taxon>Alicyclobacillaceae</taxon>
        <taxon>Tumebacillus</taxon>
    </lineage>
</organism>
<accession>A0A1Y0IXC7</accession>
<evidence type="ECO:0000313" key="3">
    <source>
        <dbReference type="Proteomes" id="UP000195437"/>
    </source>
</evidence>
<reference evidence="3" key="1">
    <citation type="submission" date="2017-05" db="EMBL/GenBank/DDBJ databases">
        <authorList>
            <person name="Sung H."/>
        </authorList>
    </citation>
    <scope>NUCLEOTIDE SEQUENCE [LARGE SCALE GENOMIC DNA]</scope>
    <source>
        <strain evidence="3">AR23208</strain>
    </source>
</reference>
<gene>
    <name evidence="2" type="ORF">CBW65_23035</name>
</gene>
<dbReference type="EMBL" id="CP021434">
    <property type="protein sequence ID" value="ARU64003.1"/>
    <property type="molecule type" value="Genomic_DNA"/>
</dbReference>
<dbReference type="AlphaFoldDB" id="A0A1Y0IXC7"/>